<keyword evidence="1" id="KW-0812">Transmembrane</keyword>
<proteinExistence type="predicted"/>
<evidence type="ECO:0008006" key="3">
    <source>
        <dbReference type="Google" id="ProtNLM"/>
    </source>
</evidence>
<sequence length="310" mass="32767">MLSTTGSSVKDRFSKTATAIRAEWYWLLKRRAFKIGSLLSVLIGLAVPLARWASTSSNVGLAIEQAEKDAVKAAESGLEIPLEALYQEPRYPLAVQLPIDVGAVTLAIGVVFLITAALSVGAEWRVGTNRLAFASPKHRGSAMGTRVLTWWLGTTAVGLASIALTIIGLVLVGFNRGLAEGLTSTMIVGLLIRGTLVIGGLVTLGAGLATVFRSDVVVVSLALVYVITAEIILVGLLAVSGYRSPGNHALLFVGANDPLVTIDHSCGPAPRCDPAYLPVWGSPIIYLVTVFSMIALVVVAVWATRRPIWK</sequence>
<accession>A0AAU7DVA8</accession>
<dbReference type="EMBL" id="CP146203">
    <property type="protein sequence ID" value="XBH21934.1"/>
    <property type="molecule type" value="Genomic_DNA"/>
</dbReference>
<reference evidence="2" key="1">
    <citation type="submission" date="2024-02" db="EMBL/GenBank/DDBJ databases">
        <title>Tomenella chthoni gen. nov. sp. nov., a member of the family Jonesiaceae isolated from bat guano.</title>
        <authorList>
            <person name="Miller S.L."/>
            <person name="King J."/>
            <person name="Sankaranarayanan K."/>
            <person name="Lawson P.A."/>
        </authorList>
    </citation>
    <scope>NUCLEOTIDE SEQUENCE</scope>
    <source>
        <strain evidence="2">BS-20</strain>
    </source>
</reference>
<feature type="transmembrane region" description="Helical" evidence="1">
    <location>
        <begin position="216"/>
        <end position="242"/>
    </location>
</feature>
<feature type="transmembrane region" description="Helical" evidence="1">
    <location>
        <begin position="186"/>
        <end position="209"/>
    </location>
</feature>
<name>A0AAU7DVA8_9MICO</name>
<keyword evidence="1" id="KW-1133">Transmembrane helix</keyword>
<organism evidence="2">
    <name type="scientific">Jonesiaceae bacterium BS-20</name>
    <dbReference type="NCBI Taxonomy" id="3120821"/>
    <lineage>
        <taxon>Bacteria</taxon>
        <taxon>Bacillati</taxon>
        <taxon>Actinomycetota</taxon>
        <taxon>Actinomycetes</taxon>
        <taxon>Micrococcales</taxon>
        <taxon>Jonesiaceae</taxon>
    </lineage>
</organism>
<feature type="transmembrane region" description="Helical" evidence="1">
    <location>
        <begin position="101"/>
        <end position="126"/>
    </location>
</feature>
<keyword evidence="1" id="KW-0472">Membrane</keyword>
<gene>
    <name evidence="2" type="ORF">V5R04_01525</name>
</gene>
<feature type="transmembrane region" description="Helical" evidence="1">
    <location>
        <begin position="284"/>
        <end position="304"/>
    </location>
</feature>
<feature type="transmembrane region" description="Helical" evidence="1">
    <location>
        <begin position="147"/>
        <end position="174"/>
    </location>
</feature>
<dbReference type="AlphaFoldDB" id="A0AAU7DVA8"/>
<evidence type="ECO:0000256" key="1">
    <source>
        <dbReference type="SAM" id="Phobius"/>
    </source>
</evidence>
<protein>
    <recommendedName>
        <fullName evidence="3">ABC transporter permease subunit</fullName>
    </recommendedName>
</protein>
<evidence type="ECO:0000313" key="2">
    <source>
        <dbReference type="EMBL" id="XBH21934.1"/>
    </source>
</evidence>
<feature type="transmembrane region" description="Helical" evidence="1">
    <location>
        <begin position="35"/>
        <end position="53"/>
    </location>
</feature>